<organism evidence="1 2">
    <name type="scientific">Neptuniibacter caesariensis</name>
    <dbReference type="NCBI Taxonomy" id="207954"/>
    <lineage>
        <taxon>Bacteria</taxon>
        <taxon>Pseudomonadati</taxon>
        <taxon>Pseudomonadota</taxon>
        <taxon>Gammaproteobacteria</taxon>
        <taxon>Oceanospirillales</taxon>
        <taxon>Oceanospirillaceae</taxon>
        <taxon>Neptuniibacter</taxon>
    </lineage>
</organism>
<gene>
    <name evidence="1" type="ORF">MED92_06756</name>
</gene>
<evidence type="ECO:0000313" key="1">
    <source>
        <dbReference type="EMBL" id="EAR62797.1"/>
    </source>
</evidence>
<dbReference type="AlphaFoldDB" id="A0A7U8GTZ2"/>
<dbReference type="EMBL" id="AAOW01000001">
    <property type="protein sequence ID" value="EAR62797.1"/>
    <property type="molecule type" value="Genomic_DNA"/>
</dbReference>
<dbReference type="Proteomes" id="UP000002171">
    <property type="component" value="Unassembled WGS sequence"/>
</dbReference>
<proteinExistence type="predicted"/>
<name>A0A7U8GTZ2_NEPCE</name>
<evidence type="ECO:0000313" key="2">
    <source>
        <dbReference type="Proteomes" id="UP000002171"/>
    </source>
</evidence>
<protein>
    <submittedName>
        <fullName evidence="1">Uncharacterized protein</fullName>
    </submittedName>
</protein>
<sequence>MQTTTRNYEQDAHKSFLISKQNKLSELEELSGSVEDLDQSDLTLKYTVAGGIDGTSVCFHSDKN</sequence>
<accession>A0A7U8GTZ2</accession>
<keyword evidence="2" id="KW-1185">Reference proteome</keyword>
<reference evidence="1 2" key="1">
    <citation type="submission" date="2006-02" db="EMBL/GenBank/DDBJ databases">
        <authorList>
            <person name="Pinhassi J."/>
            <person name="Pedros-Alio C."/>
            <person name="Ferriera S."/>
            <person name="Johnson J."/>
            <person name="Kravitz S."/>
            <person name="Halpern A."/>
            <person name="Remington K."/>
            <person name="Beeson K."/>
            <person name="Tran B."/>
            <person name="Rogers Y.-H."/>
            <person name="Friedman R."/>
            <person name="Venter J.C."/>
        </authorList>
    </citation>
    <scope>NUCLEOTIDE SEQUENCE [LARGE SCALE GENOMIC DNA]</scope>
    <source>
        <strain evidence="1 2">MED92</strain>
    </source>
</reference>
<comment type="caution">
    <text evidence="1">The sequence shown here is derived from an EMBL/GenBank/DDBJ whole genome shotgun (WGS) entry which is preliminary data.</text>
</comment>
<dbReference type="RefSeq" id="WP_007021815.1">
    <property type="nucleotide sequence ID" value="NZ_CH724126.1"/>
</dbReference>